<dbReference type="WBParaSite" id="GPUH_0001691801-mRNA-1">
    <property type="protein sequence ID" value="GPUH_0001691801-mRNA-1"/>
    <property type="gene ID" value="GPUH_0001691801"/>
</dbReference>
<keyword evidence="9" id="KW-1185">Reference proteome</keyword>
<evidence type="ECO:0000256" key="2">
    <source>
        <dbReference type="ARBA" id="ARBA00022884"/>
    </source>
</evidence>
<evidence type="ECO:0000313" key="9">
    <source>
        <dbReference type="Proteomes" id="UP000271098"/>
    </source>
</evidence>
<dbReference type="Proteomes" id="UP000271098">
    <property type="component" value="Unassembled WGS sequence"/>
</dbReference>
<feature type="domain" description="SPOC" evidence="7">
    <location>
        <begin position="59"/>
        <end position="242"/>
    </location>
</feature>
<dbReference type="OrthoDB" id="6407164at2759"/>
<dbReference type="InterPro" id="IPR010912">
    <property type="entry name" value="SPOC_met"/>
</dbReference>
<dbReference type="AlphaFoldDB" id="A0A183E7F5"/>
<dbReference type="Gene3D" id="2.40.290.10">
    <property type="match status" value="1"/>
</dbReference>
<dbReference type="Pfam" id="PF07744">
    <property type="entry name" value="SPOC"/>
    <property type="match status" value="1"/>
</dbReference>
<dbReference type="GO" id="GO:0005634">
    <property type="term" value="C:nucleus"/>
    <property type="evidence" value="ECO:0007669"/>
    <property type="project" value="UniProtKB-SubCell"/>
</dbReference>
<reference evidence="8 9" key="2">
    <citation type="submission" date="2018-11" db="EMBL/GenBank/DDBJ databases">
        <authorList>
            <consortium name="Pathogen Informatics"/>
        </authorList>
    </citation>
    <scope>NUCLEOTIDE SEQUENCE [LARGE SCALE GENOMIC DNA]</scope>
</reference>
<evidence type="ECO:0000256" key="4">
    <source>
        <dbReference type="ARBA" id="ARBA00023054"/>
    </source>
</evidence>
<dbReference type="CDD" id="cd21543">
    <property type="entry name" value="SPOC_SHARP"/>
    <property type="match status" value="1"/>
</dbReference>
<evidence type="ECO:0000256" key="6">
    <source>
        <dbReference type="ARBA" id="ARBA00023242"/>
    </source>
</evidence>
<evidence type="ECO:0000313" key="8">
    <source>
        <dbReference type="EMBL" id="VDN28757.1"/>
    </source>
</evidence>
<proteinExistence type="predicted"/>
<accession>A0A183E7F5</accession>
<name>A0A183E7F5_9BILA</name>
<keyword evidence="2" id="KW-0694">RNA-binding</keyword>
<sequence>MHQQAAQQSYMAAAGNPYQQPSSSATLCSSQQANIAAQQLNSLYNATAGAFPIPCESPLLPGHQRYPVMWQGIIALKTNETRVQMHKVGGNAEMCKRSLDQFTTTSNHMPLIRINQRMRMETGQLESVQLKMMDEHSYIALICVSCGPSKEDIKNQSEVLKERFVDYLESKQAAGICNVGNDICSGFYSNITRFQQNPTPNTIVHIFPPCDFACRFLQKNSPDLLDIFRQQKASYLFVVITSAN</sequence>
<dbReference type="InterPro" id="IPR016194">
    <property type="entry name" value="SPOC-like_C_dom_sf"/>
</dbReference>
<dbReference type="GO" id="GO:0003723">
    <property type="term" value="F:RNA binding"/>
    <property type="evidence" value="ECO:0007669"/>
    <property type="project" value="UniProtKB-KW"/>
</dbReference>
<evidence type="ECO:0000256" key="5">
    <source>
        <dbReference type="ARBA" id="ARBA00023163"/>
    </source>
</evidence>
<dbReference type="FunFam" id="2.40.290.10:FF:000002">
    <property type="entry name" value="Spen family transcriptional repressor"/>
    <property type="match status" value="1"/>
</dbReference>
<evidence type="ECO:0000256" key="1">
    <source>
        <dbReference type="ARBA" id="ARBA00004123"/>
    </source>
</evidence>
<keyword evidence="6" id="KW-0539">Nucleus</keyword>
<comment type="subcellular location">
    <subcellularLocation>
        <location evidence="1">Nucleus</location>
    </subcellularLocation>
</comment>
<evidence type="ECO:0000313" key="10">
    <source>
        <dbReference type="WBParaSite" id="GPUH_0001691801-mRNA-1"/>
    </source>
</evidence>
<gene>
    <name evidence="8" type="ORF">GPUH_LOCUS16896</name>
</gene>
<reference evidence="10" key="1">
    <citation type="submission" date="2016-06" db="UniProtKB">
        <authorList>
            <consortium name="WormBaseParasite"/>
        </authorList>
    </citation>
    <scope>IDENTIFICATION</scope>
</reference>
<evidence type="ECO:0000259" key="7">
    <source>
        <dbReference type="PROSITE" id="PS50917"/>
    </source>
</evidence>
<organism evidence="10">
    <name type="scientific">Gongylonema pulchrum</name>
    <dbReference type="NCBI Taxonomy" id="637853"/>
    <lineage>
        <taxon>Eukaryota</taxon>
        <taxon>Metazoa</taxon>
        <taxon>Ecdysozoa</taxon>
        <taxon>Nematoda</taxon>
        <taxon>Chromadorea</taxon>
        <taxon>Rhabditida</taxon>
        <taxon>Spirurina</taxon>
        <taxon>Spiruromorpha</taxon>
        <taxon>Spiruroidea</taxon>
        <taxon>Gongylonematidae</taxon>
        <taxon>Gongylonema</taxon>
    </lineage>
</organism>
<evidence type="ECO:0000256" key="3">
    <source>
        <dbReference type="ARBA" id="ARBA00023015"/>
    </source>
</evidence>
<keyword evidence="4" id="KW-0175">Coiled coil</keyword>
<dbReference type="SUPFAM" id="SSF100939">
    <property type="entry name" value="SPOC domain-like"/>
    <property type="match status" value="1"/>
</dbReference>
<protein>
    <submittedName>
        <fullName evidence="10">SPOC domain-containing protein</fullName>
    </submittedName>
</protein>
<dbReference type="PROSITE" id="PS50917">
    <property type="entry name" value="SPOC"/>
    <property type="match status" value="1"/>
</dbReference>
<dbReference type="EMBL" id="UYRT01084378">
    <property type="protein sequence ID" value="VDN28757.1"/>
    <property type="molecule type" value="Genomic_DNA"/>
</dbReference>
<keyword evidence="5" id="KW-0804">Transcription</keyword>
<keyword evidence="3" id="KW-0805">Transcription regulation</keyword>
<dbReference type="InterPro" id="IPR012921">
    <property type="entry name" value="SPOC_C"/>
</dbReference>